<dbReference type="Gene3D" id="1.10.3680.10">
    <property type="entry name" value="TerB-like"/>
    <property type="match status" value="1"/>
</dbReference>
<comment type="caution">
    <text evidence="2">The sequence shown here is derived from an EMBL/GenBank/DDBJ whole genome shotgun (WGS) entry which is preliminary data.</text>
</comment>
<dbReference type="InterPro" id="IPR029024">
    <property type="entry name" value="TerB-like"/>
</dbReference>
<gene>
    <name evidence="2" type="ORF">SI859A1_00604</name>
</gene>
<dbReference type="CDD" id="cd07176">
    <property type="entry name" value="terB"/>
    <property type="match status" value="1"/>
</dbReference>
<evidence type="ECO:0000259" key="1">
    <source>
        <dbReference type="Pfam" id="PF05099"/>
    </source>
</evidence>
<accession>Q1YKN9</accession>
<reference evidence="2 3" key="1">
    <citation type="journal article" date="2008" name="Appl. Environ. Microbiol.">
        <title>Genomic insights into Mn(II) oxidation by the marine alphaproteobacterium Aurantimonas sp. strain SI85-9A1.</title>
        <authorList>
            <person name="Dick G.J."/>
            <person name="Podell S."/>
            <person name="Johnson H.A."/>
            <person name="Rivera-Espinoza Y."/>
            <person name="Bernier-Latmani R."/>
            <person name="McCarthy J.K."/>
            <person name="Torpey J.W."/>
            <person name="Clement B.G."/>
            <person name="Gaasterland T."/>
            <person name="Tebo B.M."/>
        </authorList>
    </citation>
    <scope>NUCLEOTIDE SEQUENCE [LARGE SCALE GENOMIC DNA]</scope>
    <source>
        <strain evidence="2 3">SI85-9A1</strain>
    </source>
</reference>
<name>Q1YKN9_AURMS</name>
<feature type="domain" description="Co-chaperone DjlA N-terminal" evidence="1">
    <location>
        <begin position="29"/>
        <end position="140"/>
    </location>
</feature>
<dbReference type="BioCyc" id="AURANTIMONAS:SI859A1_00604-MONOMER"/>
<dbReference type="Pfam" id="PF05099">
    <property type="entry name" value="TerB"/>
    <property type="match status" value="1"/>
</dbReference>
<dbReference type="EMBL" id="AAPJ01000002">
    <property type="protein sequence ID" value="EAS50484.1"/>
    <property type="molecule type" value="Genomic_DNA"/>
</dbReference>
<keyword evidence="3" id="KW-1185">Reference proteome</keyword>
<organism evidence="2 3">
    <name type="scientific">Aurantimonas manganoxydans (strain ATCC BAA-1229 / DSM 21871 / SI85-9A1)</name>
    <dbReference type="NCBI Taxonomy" id="287752"/>
    <lineage>
        <taxon>Bacteria</taxon>
        <taxon>Pseudomonadati</taxon>
        <taxon>Pseudomonadota</taxon>
        <taxon>Alphaproteobacteria</taxon>
        <taxon>Hyphomicrobiales</taxon>
        <taxon>Aurantimonadaceae</taxon>
        <taxon>Aurantimonas</taxon>
    </lineage>
</organism>
<dbReference type="InterPro" id="IPR007791">
    <property type="entry name" value="DjlA_N"/>
</dbReference>
<dbReference type="HOGENOM" id="CLU_123752_0_0_5"/>
<evidence type="ECO:0000313" key="2">
    <source>
        <dbReference type="EMBL" id="EAS50484.1"/>
    </source>
</evidence>
<dbReference type="AlphaFoldDB" id="Q1YKN9"/>
<proteinExistence type="predicted"/>
<sequence length="157" mass="17612">MLRPPRVHSLPRVALKQGRQTMSDLGPREALVHLMVSMAAADGAISDHELRELQAILDTLPVFEGFDRGRLNGISERCSHILEQEDGLQTIIDNLMSALPQKLYETAYALAIEVAASDVHASQPELRFLEMLRDAFELDRLTAGAIEHSARVRYRRL</sequence>
<dbReference type="Proteomes" id="UP000000321">
    <property type="component" value="Unassembled WGS sequence"/>
</dbReference>
<dbReference type="SUPFAM" id="SSF158682">
    <property type="entry name" value="TerB-like"/>
    <property type="match status" value="1"/>
</dbReference>
<evidence type="ECO:0000313" key="3">
    <source>
        <dbReference type="Proteomes" id="UP000000321"/>
    </source>
</evidence>
<protein>
    <recommendedName>
        <fullName evidence="1">Co-chaperone DjlA N-terminal domain-containing protein</fullName>
    </recommendedName>
</protein>